<protein>
    <recommendedName>
        <fullName evidence="4">DUF3599 family protein</fullName>
    </recommendedName>
</protein>
<dbReference type="OrthoDB" id="2084015at2"/>
<sequence>MAMIPMKQSVTIQRKGEPDEWGEGGVPTSFTLKCRVDERTQVVQNQLGDEVVSGMEILFNKFPDVRYDDVIEYTNELGVTIRRTPIKIEPVRMINGKPTLTAVHL</sequence>
<keyword evidence="3" id="KW-1185">Reference proteome</keyword>
<dbReference type="Proteomes" id="UP000265816">
    <property type="component" value="Unassembled WGS sequence"/>
</dbReference>
<dbReference type="RefSeq" id="WP_119110857.1">
    <property type="nucleotide sequence ID" value="NZ_CBCSEO010000001.1"/>
</dbReference>
<proteinExistence type="predicted"/>
<feature type="region of interest" description="Disordered" evidence="1">
    <location>
        <begin position="1"/>
        <end position="25"/>
    </location>
</feature>
<dbReference type="AlphaFoldDB" id="A0A398BFB1"/>
<evidence type="ECO:0000256" key="1">
    <source>
        <dbReference type="SAM" id="MobiDB-lite"/>
    </source>
</evidence>
<evidence type="ECO:0008006" key="4">
    <source>
        <dbReference type="Google" id="ProtNLM"/>
    </source>
</evidence>
<comment type="caution">
    <text evidence="2">The sequence shown here is derived from an EMBL/GenBank/DDBJ whole genome shotgun (WGS) entry which is preliminary data.</text>
</comment>
<name>A0A398BFB1_9BACI</name>
<dbReference type="EMBL" id="QWVT01000001">
    <property type="protein sequence ID" value="RID88945.1"/>
    <property type="molecule type" value="Genomic_DNA"/>
</dbReference>
<organism evidence="2 3">
    <name type="scientific">Mesobacillus zeae</name>
    <dbReference type="NCBI Taxonomy" id="1917180"/>
    <lineage>
        <taxon>Bacteria</taxon>
        <taxon>Bacillati</taxon>
        <taxon>Bacillota</taxon>
        <taxon>Bacilli</taxon>
        <taxon>Bacillales</taxon>
        <taxon>Bacillaceae</taxon>
        <taxon>Mesobacillus</taxon>
    </lineage>
</organism>
<evidence type="ECO:0000313" key="3">
    <source>
        <dbReference type="Proteomes" id="UP000265816"/>
    </source>
</evidence>
<reference evidence="2 3" key="1">
    <citation type="submission" date="2018-08" db="EMBL/GenBank/DDBJ databases">
        <title>Bacillus jemisoniae sp. nov., Bacillus chryseoplanitiae sp. nov., Bacillus resnikiae sp. nov., and Bacillus frankliniae sp. nov., isolated from Viking spacecraft and associated surfaces.</title>
        <authorList>
            <person name="Seuylemezian A."/>
            <person name="Vaishampayan P."/>
        </authorList>
    </citation>
    <scope>NUCLEOTIDE SEQUENCE [LARGE SCALE GENOMIC DNA]</scope>
    <source>
        <strain evidence="2 3">JJ-247</strain>
    </source>
</reference>
<gene>
    <name evidence="2" type="ORF">D1970_00125</name>
</gene>
<evidence type="ECO:0000313" key="2">
    <source>
        <dbReference type="EMBL" id="RID88945.1"/>
    </source>
</evidence>
<accession>A0A398BFB1</accession>